<dbReference type="Proteomes" id="UP000274046">
    <property type="component" value="Unassembled WGS sequence"/>
</dbReference>
<keyword evidence="1" id="KW-0540">Nuclease</keyword>
<dbReference type="OrthoDB" id="9803916at2"/>
<dbReference type="GO" id="GO:0004521">
    <property type="term" value="F:RNA endonuclease activity"/>
    <property type="evidence" value="ECO:0007669"/>
    <property type="project" value="TreeGrafter"/>
</dbReference>
<keyword evidence="1" id="KW-0378">Hydrolase</keyword>
<evidence type="ECO:0000313" key="1">
    <source>
        <dbReference type="EMBL" id="RNL54553.1"/>
    </source>
</evidence>
<dbReference type="RefSeq" id="WP_123205179.1">
    <property type="nucleotide sequence ID" value="NZ_RBEE01000011.1"/>
</dbReference>
<accession>A0A3N0BXT0</accession>
<comment type="caution">
    <text evidence="1">The sequence shown here is derived from an EMBL/GenBank/DDBJ whole genome shotgun (WGS) entry which is preliminary data.</text>
</comment>
<dbReference type="AlphaFoldDB" id="A0A3N0BXT0"/>
<dbReference type="InterPro" id="IPR036866">
    <property type="entry name" value="RibonucZ/Hydroxyglut_hydro"/>
</dbReference>
<proteinExistence type="predicted"/>
<keyword evidence="1" id="KW-0269">Exonuclease</keyword>
<organism evidence="1 2">
    <name type="scientific">Pedobacter jejuensis</name>
    <dbReference type="NCBI Taxonomy" id="1268550"/>
    <lineage>
        <taxon>Bacteria</taxon>
        <taxon>Pseudomonadati</taxon>
        <taxon>Bacteroidota</taxon>
        <taxon>Sphingobacteriia</taxon>
        <taxon>Sphingobacteriales</taxon>
        <taxon>Sphingobacteriaceae</taxon>
        <taxon>Pedobacter</taxon>
    </lineage>
</organism>
<sequence>MILDDFISITPTGLYCAYGDFYLDPQQPVTEAVISHAHGDHAIGGSQNVYCTAATESFMKHRYRKFAAVDFHIKPYHETFKIKDVAITFYSAGHILGSAQVLMEYQGVKYLYTGDYKIEPDATCEPFEFIQADVLITESTFANPGTKHPSAIDEIKKLNETNANIMLGAYALGKSQRIIQLLNTHCPTKNIMVHHSIMPFVKIYEDYGLKIGGYKMYDRKVMKSNLENQVYIVPPMVFHSYHKAINVVRVFASGWKNLQQQNGISLYISDHADWDAILETIQKVQPKQLWTLHGDGKHLKEYFEGKLEVKILNSKMND</sequence>
<reference evidence="1 2" key="1">
    <citation type="submission" date="2018-10" db="EMBL/GenBank/DDBJ databases">
        <title>Genome sequencing of Pedobacter jejuensis TNB23.</title>
        <authorList>
            <person name="Cho Y.-J."/>
            <person name="Cho A."/>
            <person name="Kim O.-S."/>
        </authorList>
    </citation>
    <scope>NUCLEOTIDE SEQUENCE [LARGE SCALE GENOMIC DNA]</scope>
    <source>
        <strain evidence="1 2">TNB23</strain>
    </source>
</reference>
<dbReference type="PANTHER" id="PTHR11203">
    <property type="entry name" value="CLEAVAGE AND POLYADENYLATION SPECIFICITY FACTOR FAMILY MEMBER"/>
    <property type="match status" value="1"/>
</dbReference>
<gene>
    <name evidence="1" type="ORF">D7004_07120</name>
</gene>
<dbReference type="Gene3D" id="3.60.15.10">
    <property type="entry name" value="Ribonuclease Z/Hydroxyacylglutathione hydrolase-like"/>
    <property type="match status" value="1"/>
</dbReference>
<dbReference type="GO" id="GO:0004527">
    <property type="term" value="F:exonuclease activity"/>
    <property type="evidence" value="ECO:0007669"/>
    <property type="project" value="UniProtKB-KW"/>
</dbReference>
<dbReference type="SUPFAM" id="SSF56281">
    <property type="entry name" value="Metallo-hydrolase/oxidoreductase"/>
    <property type="match status" value="1"/>
</dbReference>
<keyword evidence="2" id="KW-1185">Reference proteome</keyword>
<dbReference type="InterPro" id="IPR050698">
    <property type="entry name" value="MBL"/>
</dbReference>
<name>A0A3N0BXT0_9SPHI</name>
<dbReference type="PANTHER" id="PTHR11203:SF49">
    <property type="entry name" value="BLL1145 PROTEIN"/>
    <property type="match status" value="1"/>
</dbReference>
<protein>
    <submittedName>
        <fullName evidence="1">Exonuclease</fullName>
    </submittedName>
</protein>
<evidence type="ECO:0000313" key="2">
    <source>
        <dbReference type="Proteomes" id="UP000274046"/>
    </source>
</evidence>
<dbReference type="EMBL" id="RBEE01000011">
    <property type="protein sequence ID" value="RNL54553.1"/>
    <property type="molecule type" value="Genomic_DNA"/>
</dbReference>